<gene>
    <name evidence="1" type="ORF">AUP43_00115</name>
</gene>
<accession>A0A154WGY5</accession>
<keyword evidence="1" id="KW-0456">Lyase</keyword>
<name>A0A154WGY5_9PROT</name>
<dbReference type="GO" id="GO:0016829">
    <property type="term" value="F:lyase activity"/>
    <property type="evidence" value="ECO:0007669"/>
    <property type="project" value="UniProtKB-KW"/>
</dbReference>
<evidence type="ECO:0000313" key="1">
    <source>
        <dbReference type="EMBL" id="KZD12782.1"/>
    </source>
</evidence>
<dbReference type="Proteomes" id="UP000076400">
    <property type="component" value="Unassembled WGS sequence"/>
</dbReference>
<dbReference type="STRING" id="580166.AUP43_00115"/>
<proteinExistence type="predicted"/>
<dbReference type="Pfam" id="PF08902">
    <property type="entry name" value="DUF1848"/>
    <property type="match status" value="1"/>
</dbReference>
<dbReference type="InterPro" id="IPR014998">
    <property type="entry name" value="DUF1848"/>
</dbReference>
<dbReference type="AlphaFoldDB" id="A0A154WGY5"/>
<protein>
    <submittedName>
        <fullName evidence="1">DNA repair photolyase</fullName>
    </submittedName>
</protein>
<dbReference type="EMBL" id="LPXN01000001">
    <property type="protein sequence ID" value="KZD12782.1"/>
    <property type="molecule type" value="Genomic_DNA"/>
</dbReference>
<comment type="caution">
    <text evidence="1">The sequence shown here is derived from an EMBL/GenBank/DDBJ whole genome shotgun (WGS) entry which is preliminary data.</text>
</comment>
<dbReference type="OrthoDB" id="9771212at2"/>
<evidence type="ECO:0000313" key="2">
    <source>
        <dbReference type="Proteomes" id="UP000076400"/>
    </source>
</evidence>
<sequence length="286" mass="31299">MIVSASYRTDIPAFYADWFARRLAAGHCLVANPYGGKPYRVDLTPRAAEGFVFWTRNIGPLLPVLPILGRPFVVQYTVTGYPRALETSTIGAEKAIAQIHAVAALYGPRAAVWRYDPILLTDDLTPDWHRRNFTRIAQALKGAVDEVVVSIATAYRKTARNMDRAAGRHGFSWRVPDAAEAQALLADLSHRAAEAGMRLTLCAQPEHGFAEAACIDAARLSDVAGRAVAARTKGNRPGCRCAESRDIGAYDSCPHGCAYCYAVTDRAQAQRRHQAHDPDEERLIPA</sequence>
<organism evidence="1 2">
    <name type="scientific">Oceanibaculum pacificum</name>
    <dbReference type="NCBI Taxonomy" id="580166"/>
    <lineage>
        <taxon>Bacteria</taxon>
        <taxon>Pseudomonadati</taxon>
        <taxon>Pseudomonadota</taxon>
        <taxon>Alphaproteobacteria</taxon>
        <taxon>Rhodospirillales</taxon>
        <taxon>Oceanibaculaceae</taxon>
        <taxon>Oceanibaculum</taxon>
    </lineage>
</organism>
<dbReference type="RefSeq" id="WP_067550908.1">
    <property type="nucleotide sequence ID" value="NZ_LPXN01000001.1"/>
</dbReference>
<keyword evidence="2" id="KW-1185">Reference proteome</keyword>
<reference evidence="1 2" key="1">
    <citation type="submission" date="2015-12" db="EMBL/GenBank/DDBJ databases">
        <title>Genome sequence of Oceanibaculum pacificum MCCC 1A02656.</title>
        <authorList>
            <person name="Lu L."/>
            <person name="Lai Q."/>
            <person name="Shao Z."/>
            <person name="Qian P."/>
        </authorList>
    </citation>
    <scope>NUCLEOTIDE SEQUENCE [LARGE SCALE GENOMIC DNA]</scope>
    <source>
        <strain evidence="1 2">MCCC 1A02656</strain>
    </source>
</reference>